<evidence type="ECO:0000313" key="2">
    <source>
        <dbReference type="EMBL" id="GAP33025.1"/>
    </source>
</evidence>
<dbReference type="Proteomes" id="UP000180166">
    <property type="component" value="Chromosome"/>
</dbReference>
<reference evidence="2 3" key="2">
    <citation type="journal article" date="2016" name="Genome Announc.">
        <title>Draft Genome Sequence of Erythromycin- and Oxytetracycline-Sensitive Nocardia seriolae Strain U-1 (NBRC 110359).</title>
        <authorList>
            <person name="Imajoh M."/>
            <person name="Sukeda M."/>
            <person name="Shimizu M."/>
            <person name="Yamane J."/>
            <person name="Ohnishi K."/>
            <person name="Oshima S."/>
        </authorList>
    </citation>
    <scope>NUCLEOTIDE SEQUENCE [LARGE SCALE GENOMIC DNA]</scope>
    <source>
        <strain evidence="2 3">U-1</strain>
    </source>
</reference>
<dbReference type="EMBL" id="BBYQ01000201">
    <property type="protein sequence ID" value="GAP33025.1"/>
    <property type="molecule type" value="Genomic_DNA"/>
</dbReference>
<dbReference type="RefSeq" id="WP_036551619.1">
    <property type="nucleotide sequence ID" value="NZ_AP028459.1"/>
</dbReference>
<proteinExistence type="predicted"/>
<evidence type="ECO:0000313" key="4">
    <source>
        <dbReference type="Proteomes" id="UP000180166"/>
    </source>
</evidence>
<dbReference type="AlphaFoldDB" id="A0ABC9Z617"/>
<gene>
    <name evidence="1" type="ORF">NS506_02756</name>
    <name evidence="2" type="ORF">NSK11_contig00201-0006</name>
</gene>
<accession>A0ABC9Z617</accession>
<organism evidence="2 3">
    <name type="scientific">Nocardia seriolae</name>
    <dbReference type="NCBI Taxonomy" id="37332"/>
    <lineage>
        <taxon>Bacteria</taxon>
        <taxon>Bacillati</taxon>
        <taxon>Actinomycetota</taxon>
        <taxon>Actinomycetes</taxon>
        <taxon>Mycobacteriales</taxon>
        <taxon>Nocardiaceae</taxon>
        <taxon>Nocardia</taxon>
    </lineage>
</organism>
<dbReference type="GeneID" id="93369566"/>
<protein>
    <submittedName>
        <fullName evidence="2">Uncharacterized protein</fullName>
    </submittedName>
</protein>
<reference evidence="3" key="1">
    <citation type="submission" date="2015-07" db="EMBL/GenBank/DDBJ databases">
        <title>Nocardia seriolae U-1 whole genome shotgun sequence.</title>
        <authorList>
            <person name="Imajoh M."/>
            <person name="Fukumoto Y."/>
            <person name="Sukeda M."/>
            <person name="Yamane J."/>
            <person name="Yamasaki K."/>
            <person name="Shimizu M."/>
            <person name="Ohnishi K."/>
            <person name="Oshima S."/>
        </authorList>
    </citation>
    <scope>NUCLEOTIDE SEQUENCE [LARGE SCALE GENOMIC DNA]</scope>
    <source>
        <strain evidence="3">U-1</strain>
    </source>
</reference>
<evidence type="ECO:0000313" key="3">
    <source>
        <dbReference type="Proteomes" id="UP000037179"/>
    </source>
</evidence>
<name>A0ABC9Z617_9NOCA</name>
<reference evidence="1 4" key="3">
    <citation type="submission" date="2016-10" db="EMBL/GenBank/DDBJ databases">
        <title>Genome sequence of Nocardia seriolae strain EM150506, isolated from Anguila japonica.</title>
        <authorList>
            <person name="Han H.-J."/>
        </authorList>
    </citation>
    <scope>NUCLEOTIDE SEQUENCE [LARGE SCALE GENOMIC DNA]</scope>
    <source>
        <strain evidence="1 4">EM150506</strain>
    </source>
</reference>
<dbReference type="Proteomes" id="UP000037179">
    <property type="component" value="Unassembled WGS sequence"/>
</dbReference>
<keyword evidence="3" id="KW-1185">Reference proteome</keyword>
<sequence>MIDRLMNLAHSEHANVVIAPSANYFEPGDISTLVKITDVICADTGPATRSAVSCLQRADVRIRAMVSA</sequence>
<dbReference type="KEGG" id="nsr:NS506_02756"/>
<dbReference type="EMBL" id="CP017839">
    <property type="protein sequence ID" value="APA96816.1"/>
    <property type="molecule type" value="Genomic_DNA"/>
</dbReference>
<evidence type="ECO:0000313" key="1">
    <source>
        <dbReference type="EMBL" id="APA96816.1"/>
    </source>
</evidence>